<evidence type="ECO:0000313" key="3">
    <source>
        <dbReference type="EMBL" id="CAL5137667.1"/>
    </source>
</evidence>
<protein>
    <recommendedName>
        <fullName evidence="2">Rhodanese domain-containing protein</fullName>
    </recommendedName>
</protein>
<dbReference type="PANTHER" id="PTHR30401">
    <property type="entry name" value="TRNA 2-SELENOURIDINE SYNTHASE"/>
    <property type="match status" value="1"/>
</dbReference>
<organism evidence="3 4">
    <name type="scientific">Calicophoron daubneyi</name>
    <name type="common">Rumen fluke</name>
    <name type="synonym">Paramphistomum daubneyi</name>
    <dbReference type="NCBI Taxonomy" id="300641"/>
    <lineage>
        <taxon>Eukaryota</taxon>
        <taxon>Metazoa</taxon>
        <taxon>Spiralia</taxon>
        <taxon>Lophotrochozoa</taxon>
        <taxon>Platyhelminthes</taxon>
        <taxon>Trematoda</taxon>
        <taxon>Digenea</taxon>
        <taxon>Plagiorchiida</taxon>
        <taxon>Pronocephalata</taxon>
        <taxon>Paramphistomoidea</taxon>
        <taxon>Paramphistomidae</taxon>
        <taxon>Calicophoron</taxon>
    </lineage>
</organism>
<dbReference type="GO" id="GO:0043828">
    <property type="term" value="F:tRNA 2-selenouridine synthase activity"/>
    <property type="evidence" value="ECO:0007669"/>
    <property type="project" value="InterPro"/>
</dbReference>
<dbReference type="GO" id="GO:0004792">
    <property type="term" value="F:thiosulfate-cyanide sulfurtransferase activity"/>
    <property type="evidence" value="ECO:0007669"/>
    <property type="project" value="InterPro"/>
</dbReference>
<dbReference type="PROSITE" id="PS00380">
    <property type="entry name" value="RHODANESE_1"/>
    <property type="match status" value="1"/>
</dbReference>
<proteinExistence type="predicted"/>
<dbReference type="Proteomes" id="UP001497525">
    <property type="component" value="Unassembled WGS sequence"/>
</dbReference>
<dbReference type="PANTHER" id="PTHR30401:SF0">
    <property type="entry name" value="TRNA 2-SELENOURIDINE SYNTHASE"/>
    <property type="match status" value="1"/>
</dbReference>
<evidence type="ECO:0000259" key="2">
    <source>
        <dbReference type="PROSITE" id="PS50206"/>
    </source>
</evidence>
<dbReference type="SMART" id="SM00450">
    <property type="entry name" value="RHOD"/>
    <property type="match status" value="1"/>
</dbReference>
<dbReference type="InterPro" id="IPR001763">
    <property type="entry name" value="Rhodanese-like_dom"/>
</dbReference>
<keyword evidence="1" id="KW-0711">Selenium</keyword>
<dbReference type="PROSITE" id="PS50206">
    <property type="entry name" value="RHODANESE_3"/>
    <property type="match status" value="1"/>
</dbReference>
<dbReference type="EMBL" id="CAXLJL010000423">
    <property type="protein sequence ID" value="CAL5137667.1"/>
    <property type="molecule type" value="Genomic_DNA"/>
</dbReference>
<dbReference type="Pfam" id="PF00581">
    <property type="entry name" value="Rhodanese"/>
    <property type="match status" value="1"/>
</dbReference>
<name>A0AAV2TJM3_CALDB</name>
<dbReference type="NCBIfam" id="NF008752">
    <property type="entry name" value="PRK11784.1-4"/>
    <property type="match status" value="1"/>
</dbReference>
<dbReference type="InterPro" id="IPR036873">
    <property type="entry name" value="Rhodanese-like_dom_sf"/>
</dbReference>
<dbReference type="Gene3D" id="3.40.250.10">
    <property type="entry name" value="Rhodanese-like domain"/>
    <property type="match status" value="1"/>
</dbReference>
<evidence type="ECO:0000313" key="4">
    <source>
        <dbReference type="Proteomes" id="UP001497525"/>
    </source>
</evidence>
<dbReference type="GO" id="GO:0002098">
    <property type="term" value="P:tRNA wobble uridine modification"/>
    <property type="evidence" value="ECO:0007669"/>
    <property type="project" value="InterPro"/>
</dbReference>
<reference evidence="3" key="1">
    <citation type="submission" date="2024-06" db="EMBL/GenBank/DDBJ databases">
        <authorList>
            <person name="Liu X."/>
            <person name="Lenzi L."/>
            <person name="Haldenby T S."/>
            <person name="Uol C."/>
        </authorList>
    </citation>
    <scope>NUCLEOTIDE SEQUENCE</scope>
</reference>
<comment type="caution">
    <text evidence="3">The sequence shown here is derived from an EMBL/GenBank/DDBJ whole genome shotgun (WGS) entry which is preliminary data.</text>
</comment>
<dbReference type="NCBIfam" id="NF008750">
    <property type="entry name" value="PRK11784.1-2"/>
    <property type="match status" value="1"/>
</dbReference>
<feature type="domain" description="Rhodanese" evidence="2">
    <location>
        <begin position="125"/>
        <end position="264"/>
    </location>
</feature>
<dbReference type="AlphaFoldDB" id="A0AAV2TJM3"/>
<accession>A0AAV2TJM3</accession>
<gene>
    <name evidence="3" type="ORF">CDAUBV1_LOCUS11943</name>
</gene>
<sequence>MGLQYLSQKDELLVLAGSLKDLVAYIRYSSIVCLNFQLRVFNSLVIHTDRHVTVACAAVSKVRSNLRFFSCSKVNGALKLGQCIRPVTLAQEPYASVPPWNITIPPSPECGGEDSVAWGNLFSPKKPKPCIIDVRSPAEFEEDHIPGAVSLPVLDNRERAYVGCLHSKGNILKARILGASLVCGNLSRILQEFASRCTDEVCPPDRAERNGSPIPPDLLIYCWRGGQRSRSLAVILAEIGWPASVNVLVGGYKSWRRLVLRQLDAWPRWRMPGQVWVISGLTGSGKSMVLEELSRVDENVLDLEKLADHKGSLFGANPVVLNEMDCSSTFCRIPTTVNQRQFESKLHNLLTTNNRFEKASVVWIECESRSVGPLCHLSDGLWERLRAADPQTGANRIWLDIPEEARVAWILEDYSSFTRNPKALNYLISLLAKYQPAKRIAKWREWADQGDFESLVTGFLRDHYDPLYHQSRDPILDKARKNGLVHHVNLPSVDRSAIRNQIIPQLLDLAYPSHNRRAALSGMRAPSLA</sequence>
<dbReference type="InterPro" id="IPR058840">
    <property type="entry name" value="AAA_SelU"/>
</dbReference>
<dbReference type="NCBIfam" id="TIGR03167">
    <property type="entry name" value="tRNA_sel_U_synt"/>
    <property type="match status" value="1"/>
</dbReference>
<evidence type="ECO:0000256" key="1">
    <source>
        <dbReference type="ARBA" id="ARBA00023266"/>
    </source>
</evidence>
<dbReference type="SUPFAM" id="SSF52821">
    <property type="entry name" value="Rhodanese/Cell cycle control phosphatase"/>
    <property type="match status" value="1"/>
</dbReference>
<dbReference type="Pfam" id="PF26341">
    <property type="entry name" value="AAA_SelU"/>
    <property type="match status" value="1"/>
</dbReference>
<dbReference type="InterPro" id="IPR001307">
    <property type="entry name" value="Thiosulphate_STrfase_CS"/>
</dbReference>
<dbReference type="InterPro" id="IPR017582">
    <property type="entry name" value="SelU"/>
</dbReference>